<dbReference type="GeneID" id="107893522"/>
<accession>A0ABM3A1M5</accession>
<reference evidence="2" key="1">
    <citation type="journal article" date="2020" name="Nat. Genet.">
        <title>Genomic diversifications of five Gossypium allopolyploid species and their impact on cotton improvement.</title>
        <authorList>
            <person name="Chen Z.J."/>
            <person name="Sreedasyam A."/>
            <person name="Ando A."/>
            <person name="Song Q."/>
            <person name="De Santiago L.M."/>
            <person name="Hulse-Kemp A.M."/>
            <person name="Ding M."/>
            <person name="Ye W."/>
            <person name="Kirkbride R.C."/>
            <person name="Jenkins J."/>
            <person name="Plott C."/>
            <person name="Lovell J."/>
            <person name="Lin Y.M."/>
            <person name="Vaughn R."/>
            <person name="Liu B."/>
            <person name="Simpson S."/>
            <person name="Scheffler B.E."/>
            <person name="Wen L."/>
            <person name="Saski C.A."/>
            <person name="Grover C.E."/>
            <person name="Hu G."/>
            <person name="Conover J.L."/>
            <person name="Carlson J.W."/>
            <person name="Shu S."/>
            <person name="Boston L.B."/>
            <person name="Williams M."/>
            <person name="Peterson D.G."/>
            <person name="McGee K."/>
            <person name="Jones D.C."/>
            <person name="Wendel J.F."/>
            <person name="Stelly D.M."/>
            <person name="Grimwood J."/>
            <person name="Schmutz J."/>
        </authorList>
    </citation>
    <scope>NUCLEOTIDE SEQUENCE [LARGE SCALE GENOMIC DNA]</scope>
    <source>
        <strain evidence="2">cv. TM-1</strain>
    </source>
</reference>
<dbReference type="RefSeq" id="XP_040948013.1">
    <property type="nucleotide sequence ID" value="XM_041092079.1"/>
</dbReference>
<keyword evidence="1" id="KW-0812">Transmembrane</keyword>
<evidence type="ECO:0000256" key="1">
    <source>
        <dbReference type="SAM" id="Phobius"/>
    </source>
</evidence>
<dbReference type="Proteomes" id="UP000818029">
    <property type="component" value="Chromosome D04"/>
</dbReference>
<gene>
    <name evidence="3" type="primary">LOC107893522</name>
</gene>
<evidence type="ECO:0000313" key="3">
    <source>
        <dbReference type="RefSeq" id="XP_040948013.1"/>
    </source>
</evidence>
<keyword evidence="2" id="KW-1185">Reference proteome</keyword>
<protein>
    <submittedName>
        <fullName evidence="3">Uncharacterized protein</fullName>
    </submittedName>
</protein>
<sequence length="112" mass="12287">MALAHGLIFRLIFILNGTIAMLFSSLGSLTPFAKNFQLVLFLLRVPALFGRIFKNATAKLMGPEFIISITLFLLTLKASSAPTLTSEQYQQLLTILQKDSSIFATVHMAGPL</sequence>
<organism evidence="2 3">
    <name type="scientific">Gossypium hirsutum</name>
    <name type="common">Upland cotton</name>
    <name type="synonym">Gossypium mexicanum</name>
    <dbReference type="NCBI Taxonomy" id="3635"/>
    <lineage>
        <taxon>Eukaryota</taxon>
        <taxon>Viridiplantae</taxon>
        <taxon>Streptophyta</taxon>
        <taxon>Embryophyta</taxon>
        <taxon>Tracheophyta</taxon>
        <taxon>Spermatophyta</taxon>
        <taxon>Magnoliopsida</taxon>
        <taxon>eudicotyledons</taxon>
        <taxon>Gunneridae</taxon>
        <taxon>Pentapetalae</taxon>
        <taxon>rosids</taxon>
        <taxon>malvids</taxon>
        <taxon>Malvales</taxon>
        <taxon>Malvaceae</taxon>
        <taxon>Malvoideae</taxon>
        <taxon>Gossypium</taxon>
    </lineage>
</organism>
<reference evidence="3" key="2">
    <citation type="submission" date="2025-08" db="UniProtKB">
        <authorList>
            <consortium name="RefSeq"/>
        </authorList>
    </citation>
    <scope>IDENTIFICATION</scope>
</reference>
<keyword evidence="1" id="KW-0472">Membrane</keyword>
<keyword evidence="1" id="KW-1133">Transmembrane helix</keyword>
<feature type="transmembrane region" description="Helical" evidence="1">
    <location>
        <begin position="7"/>
        <end position="29"/>
    </location>
</feature>
<evidence type="ECO:0000313" key="2">
    <source>
        <dbReference type="Proteomes" id="UP000818029"/>
    </source>
</evidence>
<name>A0ABM3A1M5_GOSHI</name>
<proteinExistence type="predicted"/>